<keyword evidence="2" id="KW-1185">Reference proteome</keyword>
<evidence type="ECO:0000313" key="2">
    <source>
        <dbReference type="Proteomes" id="UP001501803"/>
    </source>
</evidence>
<sequence>MDIDDQLPIEHLDEDACWELLLSSSLGRLAMSVGGEPDIYPVNFVAADRRLFFRTAEGSKLLELTVNNRIAFETDGVGREEAWSIVVKGTARILEKRSEIDAAEELPLTPLIPTLKYIYVEITPMHVSGRRFTLGPEPERF</sequence>
<dbReference type="InterPro" id="IPR012349">
    <property type="entry name" value="Split_barrel_FMN-bd"/>
</dbReference>
<dbReference type="RefSeq" id="WP_345063330.1">
    <property type="nucleotide sequence ID" value="NZ_BAABCN010000002.1"/>
</dbReference>
<gene>
    <name evidence="1" type="ORF">GCM10022381_11640</name>
</gene>
<reference evidence="2" key="1">
    <citation type="journal article" date="2019" name="Int. J. Syst. Evol. Microbiol.">
        <title>The Global Catalogue of Microorganisms (GCM) 10K type strain sequencing project: providing services to taxonomists for standard genome sequencing and annotation.</title>
        <authorList>
            <consortium name="The Broad Institute Genomics Platform"/>
            <consortium name="The Broad Institute Genome Sequencing Center for Infectious Disease"/>
            <person name="Wu L."/>
            <person name="Ma J."/>
        </authorList>
    </citation>
    <scope>NUCLEOTIDE SEQUENCE [LARGE SCALE GENOMIC DNA]</scope>
    <source>
        <strain evidence="2">JCM 17021</strain>
    </source>
</reference>
<accession>A0ABP7K9L9</accession>
<dbReference type="Pfam" id="PF12900">
    <property type="entry name" value="Pyridox_ox_2"/>
    <property type="match status" value="1"/>
</dbReference>
<comment type="caution">
    <text evidence="1">The sequence shown here is derived from an EMBL/GenBank/DDBJ whole genome shotgun (WGS) entry which is preliminary data.</text>
</comment>
<dbReference type="EMBL" id="BAABCN010000002">
    <property type="protein sequence ID" value="GAA3870073.1"/>
    <property type="molecule type" value="Genomic_DNA"/>
</dbReference>
<dbReference type="Proteomes" id="UP001501803">
    <property type="component" value="Unassembled WGS sequence"/>
</dbReference>
<dbReference type="SUPFAM" id="SSF50475">
    <property type="entry name" value="FMN-binding split barrel"/>
    <property type="match status" value="1"/>
</dbReference>
<dbReference type="Gene3D" id="2.30.110.10">
    <property type="entry name" value="Electron Transport, Fmn-binding Protein, Chain A"/>
    <property type="match status" value="1"/>
</dbReference>
<proteinExistence type="predicted"/>
<organism evidence="1 2">
    <name type="scientific">Leifsonia kafniensis</name>
    <dbReference type="NCBI Taxonomy" id="475957"/>
    <lineage>
        <taxon>Bacteria</taxon>
        <taxon>Bacillati</taxon>
        <taxon>Actinomycetota</taxon>
        <taxon>Actinomycetes</taxon>
        <taxon>Micrococcales</taxon>
        <taxon>Microbacteriaceae</taxon>
        <taxon>Leifsonia</taxon>
    </lineage>
</organism>
<dbReference type="InterPro" id="IPR024747">
    <property type="entry name" value="Pyridox_Oxase-rel"/>
</dbReference>
<evidence type="ECO:0000313" key="1">
    <source>
        <dbReference type="EMBL" id="GAA3870073.1"/>
    </source>
</evidence>
<protein>
    <submittedName>
        <fullName evidence="1">Pyridoxamine 5'-phosphate oxidase family protein</fullName>
    </submittedName>
</protein>
<name>A0ABP7K9L9_9MICO</name>